<organism evidence="2 3">
    <name type="scientific">Amycolatopsis alkalitolerans</name>
    <dbReference type="NCBI Taxonomy" id="2547244"/>
    <lineage>
        <taxon>Bacteria</taxon>
        <taxon>Bacillati</taxon>
        <taxon>Actinomycetota</taxon>
        <taxon>Actinomycetes</taxon>
        <taxon>Pseudonocardiales</taxon>
        <taxon>Pseudonocardiaceae</taxon>
        <taxon>Amycolatopsis</taxon>
    </lineage>
</organism>
<feature type="transmembrane region" description="Helical" evidence="1">
    <location>
        <begin position="84"/>
        <end position="104"/>
    </location>
</feature>
<protein>
    <submittedName>
        <fullName evidence="2">Uncharacterized protein</fullName>
    </submittedName>
</protein>
<feature type="transmembrane region" description="Helical" evidence="1">
    <location>
        <begin position="110"/>
        <end position="127"/>
    </location>
</feature>
<keyword evidence="1" id="KW-1133">Transmembrane helix</keyword>
<evidence type="ECO:0000313" key="2">
    <source>
        <dbReference type="EMBL" id="TNC24825.1"/>
    </source>
</evidence>
<dbReference type="OrthoDB" id="3630641at2"/>
<reference evidence="2 3" key="1">
    <citation type="submission" date="2019-06" db="EMBL/GenBank/DDBJ databases">
        <title>Amycolatopsis alkalitolerans sp. nov., isolated from Gastrodia elata Blume.</title>
        <authorList>
            <person name="Narsing Rao M.P."/>
            <person name="Li W.J."/>
        </authorList>
    </citation>
    <scope>NUCLEOTIDE SEQUENCE [LARGE SCALE GENOMIC DNA]</scope>
    <source>
        <strain evidence="2 3">SYSUP0005</strain>
    </source>
</reference>
<dbReference type="EMBL" id="VDFW01000013">
    <property type="protein sequence ID" value="TNC24825.1"/>
    <property type="molecule type" value="Genomic_DNA"/>
</dbReference>
<dbReference type="RefSeq" id="WP_139097613.1">
    <property type="nucleotide sequence ID" value="NZ_VDFW01000013.1"/>
</dbReference>
<dbReference type="Proteomes" id="UP000305546">
    <property type="component" value="Unassembled WGS sequence"/>
</dbReference>
<accession>A0A5C4M1Z5</accession>
<feature type="transmembrane region" description="Helical" evidence="1">
    <location>
        <begin position="55"/>
        <end position="77"/>
    </location>
</feature>
<evidence type="ECO:0000256" key="1">
    <source>
        <dbReference type="SAM" id="Phobius"/>
    </source>
</evidence>
<evidence type="ECO:0000313" key="3">
    <source>
        <dbReference type="Proteomes" id="UP000305546"/>
    </source>
</evidence>
<comment type="caution">
    <text evidence="2">The sequence shown here is derived from an EMBL/GenBank/DDBJ whole genome shotgun (WGS) entry which is preliminary data.</text>
</comment>
<name>A0A5C4M1Z5_9PSEU</name>
<keyword evidence="3" id="KW-1185">Reference proteome</keyword>
<keyword evidence="1" id="KW-0812">Transmembrane</keyword>
<dbReference type="AlphaFoldDB" id="A0A5C4M1Z5"/>
<feature type="transmembrane region" description="Helical" evidence="1">
    <location>
        <begin position="21"/>
        <end position="43"/>
    </location>
</feature>
<proteinExistence type="predicted"/>
<keyword evidence="1" id="KW-0472">Membrane</keyword>
<gene>
    <name evidence="2" type="ORF">FG385_16385</name>
</gene>
<sequence length="133" mass="14166">MSRLDWHSDTRRRPWLASFTGLIAILAFAGAVSLMTGVIALGTEVEARIPFHSPVLAGIALAVIVGVPMSDVCYLAMRPDSRTAVAAVVAGALLIGWIVAEIAYTQTYSWLQPVFAFAGVAVVVAGLQELRRV</sequence>